<reference evidence="4 5" key="1">
    <citation type="submission" date="2018-08" db="EMBL/GenBank/DDBJ databases">
        <title>A genome reference for cultivated species of the human gut microbiota.</title>
        <authorList>
            <person name="Zou Y."/>
            <person name="Xue W."/>
            <person name="Luo G."/>
        </authorList>
    </citation>
    <scope>NUCLEOTIDE SEQUENCE [LARGE SCALE GENOMIC DNA]</scope>
    <source>
        <strain evidence="4 5">AM16-6</strain>
    </source>
</reference>
<dbReference type="Pfam" id="PF07715">
    <property type="entry name" value="Plug"/>
    <property type="match status" value="1"/>
</dbReference>
<dbReference type="EMBL" id="QRKA01000017">
    <property type="protein sequence ID" value="RHH77958.1"/>
    <property type="molecule type" value="Genomic_DNA"/>
</dbReference>
<keyword evidence="1" id="KW-0998">Cell outer membrane</keyword>
<dbReference type="RefSeq" id="WP_118292459.1">
    <property type="nucleotide sequence ID" value="NZ_CP181423.1"/>
</dbReference>
<protein>
    <submittedName>
        <fullName evidence="4">TonB-dependent receptor</fullName>
    </submittedName>
</protein>
<comment type="caution">
    <text evidence="4">The sequence shown here is derived from an EMBL/GenBank/DDBJ whole genome shotgun (WGS) entry which is preliminary data.</text>
</comment>
<dbReference type="InterPro" id="IPR037066">
    <property type="entry name" value="Plug_dom_sf"/>
</dbReference>
<feature type="signal peptide" evidence="2">
    <location>
        <begin position="1"/>
        <end position="32"/>
    </location>
</feature>
<proteinExistence type="inferred from homology"/>
<evidence type="ECO:0000313" key="5">
    <source>
        <dbReference type="Proteomes" id="UP000283713"/>
    </source>
</evidence>
<keyword evidence="1" id="KW-0813">Transport</keyword>
<dbReference type="InterPro" id="IPR012910">
    <property type="entry name" value="Plug_dom"/>
</dbReference>
<keyword evidence="2" id="KW-0732">Signal</keyword>
<name>A0A414XVP4_PHOVU</name>
<dbReference type="InterPro" id="IPR039426">
    <property type="entry name" value="TonB-dep_rcpt-like"/>
</dbReference>
<comment type="similarity">
    <text evidence="1">Belongs to the TonB-dependent receptor family.</text>
</comment>
<feature type="domain" description="TonB-dependent receptor plug" evidence="3">
    <location>
        <begin position="127"/>
        <end position="228"/>
    </location>
</feature>
<keyword evidence="1" id="KW-0472">Membrane</keyword>
<dbReference type="SUPFAM" id="SSF49464">
    <property type="entry name" value="Carboxypeptidase regulatory domain-like"/>
    <property type="match status" value="1"/>
</dbReference>
<dbReference type="PROSITE" id="PS52016">
    <property type="entry name" value="TONB_DEPENDENT_REC_3"/>
    <property type="match status" value="1"/>
</dbReference>
<dbReference type="GO" id="GO:0009279">
    <property type="term" value="C:cell outer membrane"/>
    <property type="evidence" value="ECO:0007669"/>
    <property type="project" value="UniProtKB-SubCell"/>
</dbReference>
<dbReference type="Gene3D" id="2.170.130.10">
    <property type="entry name" value="TonB-dependent receptor, plug domain"/>
    <property type="match status" value="1"/>
</dbReference>
<accession>A0A414XVP4</accession>
<keyword evidence="1" id="KW-0812">Transmembrane</keyword>
<dbReference type="Pfam" id="PF13715">
    <property type="entry name" value="CarbopepD_reg_2"/>
    <property type="match status" value="1"/>
</dbReference>
<dbReference type="AlphaFoldDB" id="A0A414XVP4"/>
<dbReference type="NCBIfam" id="TIGR04056">
    <property type="entry name" value="OMP_RagA_SusC"/>
    <property type="match status" value="1"/>
</dbReference>
<sequence length="1023" mass="113784">MEKSMKKNVPVPCSLRQILSLALLLLGSTMVAQNLTVKGLVVDSSAEPVIGANVLVEGTTNGTITDFEGLFTLQNVPSKANLVISFIGYKTQVVPVSGQKDFKIVLKDDSELIDEVVVIGYGTTSTRKMASSVTAVKGEKLQDLPFNDVVSSLQGRASGVIVQQSGGEPGSVPSISIRGGGAPIYVIDGVISDSWDFNTLNPVDIESMSILKDAASLAVYGSRAANGIIMVKTKQGGKGKIAVTYSFNAEFSQPTMMMEKTRAYDYAVHQNLVRENDFLSPTFDDTQLQAILNQTDPYNLADTDWQDLALKNFAPQYKHSLSLSGTSQRVNYYVSLGAFDQGSLYRSNALNYNRYNLRSNINTTFDEIGLKVGVNINGAIENKEYPSTSAGRIWELLADVSPLQPAYNEDGTYRALTDHPLVLTDKRSGYDKNDGKYINVQLVADWTLPWLKDLTLGTMFNYRANDSHVKNFSTKAPQYNADGSLYPIAKPSLTEKGYWGSIYNFELSAAYMKTFAEKHTIDAKAVFTVSESDGSEFWASRKEYMSAVVDQLFAGSQEGQLNSGNSSEGGRMGFVGRLKYDYENRYIIEGSFRYDGSDNFAPGHRWGFFPSGAVAWALSEEPFFKNLDLKFVNLLKFRASYGQTGTEAGVNRFGYLSTYSMDTTGAVVGGALVSGFNEGALVAPELLSWYTVNSLNYGLDFSLFKQRFTGSLDYFYYVTKGGLMSPGDRYTTPLGKSLPQIKSDSEQRREGFEFSFRWRDTTARKFTYEVGLNMTYYNNLWKVKADEGETSLKNPWKRQTHQTDYFGIAYYDRGLYQTPQQIVMYPRRTSSADTRLGDIAYTDVNGDGKIDGEDQVRIGMPTSPHFTFGVDFSFNYEGFTLSGLIYGTGKRYLGLGDRLKKGEAKYLYYKEQLNYWRPDNTDADFPRVSTSANVNGSNNQAASTFWYKNAQFLRLKNLSLSYDLKYKLLKKCDWISTLRINLAGSNLFTISGVNDYFDPETSDTSANGYPVQRVYSIGATIGF</sequence>
<keyword evidence="4" id="KW-0675">Receptor</keyword>
<evidence type="ECO:0000256" key="2">
    <source>
        <dbReference type="SAM" id="SignalP"/>
    </source>
</evidence>
<dbReference type="InterPro" id="IPR008969">
    <property type="entry name" value="CarboxyPept-like_regulatory"/>
</dbReference>
<dbReference type="InterPro" id="IPR023997">
    <property type="entry name" value="TonB-dep_OMP_SusC/RagA_CS"/>
</dbReference>
<dbReference type="NCBIfam" id="TIGR04057">
    <property type="entry name" value="SusC_RagA_signa"/>
    <property type="match status" value="1"/>
</dbReference>
<keyword evidence="1" id="KW-1134">Transmembrane beta strand</keyword>
<comment type="subcellular location">
    <subcellularLocation>
        <location evidence="1">Cell outer membrane</location>
        <topology evidence="1">Multi-pass membrane protein</topology>
    </subcellularLocation>
</comment>
<dbReference type="Proteomes" id="UP000283713">
    <property type="component" value="Unassembled WGS sequence"/>
</dbReference>
<gene>
    <name evidence="4" type="ORF">DW193_12355</name>
</gene>
<evidence type="ECO:0000256" key="1">
    <source>
        <dbReference type="PROSITE-ProRule" id="PRU01360"/>
    </source>
</evidence>
<dbReference type="InterPro" id="IPR023996">
    <property type="entry name" value="TonB-dep_OMP_SusC/RagA"/>
</dbReference>
<dbReference type="FunFam" id="2.60.40.1120:FF:000003">
    <property type="entry name" value="Outer membrane protein Omp121"/>
    <property type="match status" value="1"/>
</dbReference>
<feature type="chain" id="PRO_5019234383" evidence="2">
    <location>
        <begin position="33"/>
        <end position="1023"/>
    </location>
</feature>
<dbReference type="Gene3D" id="2.60.40.1120">
    <property type="entry name" value="Carboxypeptidase-like, regulatory domain"/>
    <property type="match status" value="1"/>
</dbReference>
<evidence type="ECO:0000313" key="4">
    <source>
        <dbReference type="EMBL" id="RHH77958.1"/>
    </source>
</evidence>
<dbReference type="SUPFAM" id="SSF56935">
    <property type="entry name" value="Porins"/>
    <property type="match status" value="1"/>
</dbReference>
<evidence type="ECO:0000259" key="3">
    <source>
        <dbReference type="Pfam" id="PF07715"/>
    </source>
</evidence>
<organism evidence="4 5">
    <name type="scientific">Phocaeicola vulgatus</name>
    <name type="common">Bacteroides vulgatus</name>
    <dbReference type="NCBI Taxonomy" id="821"/>
    <lineage>
        <taxon>Bacteria</taxon>
        <taxon>Pseudomonadati</taxon>
        <taxon>Bacteroidota</taxon>
        <taxon>Bacteroidia</taxon>
        <taxon>Bacteroidales</taxon>
        <taxon>Bacteroidaceae</taxon>
        <taxon>Phocaeicola</taxon>
    </lineage>
</organism>